<organism evidence="3 4">
    <name type="scientific">Mucor saturninus</name>
    <dbReference type="NCBI Taxonomy" id="64648"/>
    <lineage>
        <taxon>Eukaryota</taxon>
        <taxon>Fungi</taxon>
        <taxon>Fungi incertae sedis</taxon>
        <taxon>Mucoromycota</taxon>
        <taxon>Mucoromycotina</taxon>
        <taxon>Mucoromycetes</taxon>
        <taxon>Mucorales</taxon>
        <taxon>Mucorineae</taxon>
        <taxon>Mucoraceae</taxon>
        <taxon>Mucor</taxon>
    </lineage>
</organism>
<dbReference type="AlphaFoldDB" id="A0A8H7RBY7"/>
<evidence type="ECO:0000313" key="3">
    <source>
        <dbReference type="EMBL" id="KAG2207510.1"/>
    </source>
</evidence>
<feature type="domain" description="Phosphatidate phosphatase APP1 catalytic" evidence="2">
    <location>
        <begin position="282"/>
        <end position="429"/>
    </location>
</feature>
<dbReference type="EMBL" id="JAEPRD010000024">
    <property type="protein sequence ID" value="KAG2207510.1"/>
    <property type="molecule type" value="Genomic_DNA"/>
</dbReference>
<dbReference type="InterPro" id="IPR052935">
    <property type="entry name" value="Mg2+_PAP"/>
</dbReference>
<dbReference type="GO" id="GO:0030479">
    <property type="term" value="C:actin cortical patch"/>
    <property type="evidence" value="ECO:0007669"/>
    <property type="project" value="TreeGrafter"/>
</dbReference>
<dbReference type="Proteomes" id="UP000603453">
    <property type="component" value="Unassembled WGS sequence"/>
</dbReference>
<protein>
    <recommendedName>
        <fullName evidence="2">Phosphatidate phosphatase APP1 catalytic domain-containing protein</fullName>
    </recommendedName>
</protein>
<dbReference type="PANTHER" id="PTHR28208:SF3">
    <property type="entry name" value="PHOSPHATIDATE PHOSPHATASE APP1"/>
    <property type="match status" value="1"/>
</dbReference>
<feature type="region of interest" description="Disordered" evidence="1">
    <location>
        <begin position="142"/>
        <end position="179"/>
    </location>
</feature>
<evidence type="ECO:0000313" key="4">
    <source>
        <dbReference type="Proteomes" id="UP000603453"/>
    </source>
</evidence>
<dbReference type="PANTHER" id="PTHR28208">
    <property type="entry name" value="PHOSPHATIDATE PHOSPHATASE APP1"/>
    <property type="match status" value="1"/>
</dbReference>
<evidence type="ECO:0000256" key="1">
    <source>
        <dbReference type="SAM" id="MobiDB-lite"/>
    </source>
</evidence>
<dbReference type="GO" id="GO:0008195">
    <property type="term" value="F:phosphatidate phosphatase activity"/>
    <property type="evidence" value="ECO:0007669"/>
    <property type="project" value="InterPro"/>
</dbReference>
<accession>A0A8H7RBY7</accession>
<comment type="caution">
    <text evidence="3">The sequence shown here is derived from an EMBL/GenBank/DDBJ whole genome shotgun (WGS) entry which is preliminary data.</text>
</comment>
<dbReference type="InterPro" id="IPR019236">
    <property type="entry name" value="APP1_cat"/>
</dbReference>
<reference evidence="3" key="1">
    <citation type="submission" date="2020-12" db="EMBL/GenBank/DDBJ databases">
        <title>Metabolic potential, ecology and presence of endohyphal bacteria is reflected in genomic diversity of Mucoromycotina.</title>
        <authorList>
            <person name="Muszewska A."/>
            <person name="Okrasinska A."/>
            <person name="Steczkiewicz K."/>
            <person name="Drgas O."/>
            <person name="Orlowska M."/>
            <person name="Perlinska-Lenart U."/>
            <person name="Aleksandrzak-Piekarczyk T."/>
            <person name="Szatraj K."/>
            <person name="Zielenkiewicz U."/>
            <person name="Pilsyk S."/>
            <person name="Malc E."/>
            <person name="Mieczkowski P."/>
            <person name="Kruszewska J.S."/>
            <person name="Biernat P."/>
            <person name="Pawlowska J."/>
        </authorList>
    </citation>
    <scope>NUCLEOTIDE SEQUENCE</scope>
    <source>
        <strain evidence="3">WA0000017839</strain>
    </source>
</reference>
<feature type="non-terminal residue" evidence="3">
    <location>
        <position position="1"/>
    </location>
</feature>
<evidence type="ECO:0000259" key="2">
    <source>
        <dbReference type="Pfam" id="PF09949"/>
    </source>
</evidence>
<feature type="compositionally biased region" description="Acidic residues" evidence="1">
    <location>
        <begin position="152"/>
        <end position="166"/>
    </location>
</feature>
<name>A0A8H7RBY7_9FUNG</name>
<keyword evidence="4" id="KW-1185">Reference proteome</keyword>
<sequence>ETLYSNRECLLFPTYAKRDPEDGKKWVIRAKGWALSHNSSTTKQKMMMGITKSVAGKSSVDRNSSQLFEDRFKYFLATNKRHVQFLIQAVGTTTLEESRKMTQHEQQFIYPPLFEDSLNMLSTRFNQLLTYDTITKKSSINQSISLPITPPTDDDEDDDEEEDWNSYDDPHLLPRPSNPISSVLDGNYFDINYNRKASTTSTTSSSSIDQPQEIEEGQVRLRTKGSGFLRGHFSIPHDHVLNWAQEQNQCDARLIKIQSVCIENNKFSPNHNVVSLIEPTGISIISDIDDTIKDTQIKAGARTVLSKTFFEPTKGVTGMADAYMSWYSQGASFHYVSNSPFQLMPMLDSFIRDSQFPPGSMHLRDDGKLIARLVETPGQAKREAILDILRDFPHRHFILIGDSGEIDLEIYTRIAIEYPEQILKIYIRDVTTPTRTELQQSMTSVRQKSSLSSLFYPKRRSQSEFIYKKKHRSPLGMRRAVTTMLAEYAVEPHLTGHRSTLHIDDTGEQNLDGLLDPLRFQKVSSVEACAQLYHRLEKARNRVAIDIILFQDPDTLRRDTEITNSLWDMWDDQSNLSDPL</sequence>
<dbReference type="Pfam" id="PF09949">
    <property type="entry name" value="APP1_cat"/>
    <property type="match status" value="1"/>
</dbReference>
<gene>
    <name evidence="3" type="ORF">INT47_004260</name>
</gene>
<dbReference type="OrthoDB" id="2117591at2759"/>
<proteinExistence type="predicted"/>